<evidence type="ECO:0000313" key="2">
    <source>
        <dbReference type="EMBL" id="GIF79220.1"/>
    </source>
</evidence>
<keyword evidence="3" id="KW-1185">Reference proteome</keyword>
<evidence type="ECO:0000256" key="1">
    <source>
        <dbReference type="SAM" id="SignalP"/>
    </source>
</evidence>
<evidence type="ECO:0008006" key="4">
    <source>
        <dbReference type="Google" id="ProtNLM"/>
    </source>
</evidence>
<feature type="signal peptide" evidence="1">
    <location>
        <begin position="1"/>
        <end position="18"/>
    </location>
</feature>
<organism evidence="2 3">
    <name type="scientific">Catellatospora bangladeshensis</name>
    <dbReference type="NCBI Taxonomy" id="310355"/>
    <lineage>
        <taxon>Bacteria</taxon>
        <taxon>Bacillati</taxon>
        <taxon>Actinomycetota</taxon>
        <taxon>Actinomycetes</taxon>
        <taxon>Micromonosporales</taxon>
        <taxon>Micromonosporaceae</taxon>
        <taxon>Catellatospora</taxon>
    </lineage>
</organism>
<accession>A0A8J3NIC4</accession>
<protein>
    <recommendedName>
        <fullName evidence="4">Lipoprotein</fullName>
    </recommendedName>
</protein>
<dbReference type="AlphaFoldDB" id="A0A8J3NIC4"/>
<proteinExistence type="predicted"/>
<feature type="chain" id="PRO_5039454234" description="Lipoprotein" evidence="1">
    <location>
        <begin position="19"/>
        <end position="156"/>
    </location>
</feature>
<sequence>MRRALAAVVLGGALLATAACGSAADPGAAPAASSAAPDYSANTKQVCGALEEVLAGKTLEAETTKAVTDAVKGKTTEAQIDKATVDAMKKVFTKWADGIAAEAAKAEDPKLKAGIQAFATALKAEAAKMKTIDDADTMMDGSEIEKAGAEIDKFCA</sequence>
<dbReference type="RefSeq" id="WP_203741445.1">
    <property type="nucleotide sequence ID" value="NZ_BONF01000005.1"/>
</dbReference>
<evidence type="ECO:0000313" key="3">
    <source>
        <dbReference type="Proteomes" id="UP000601223"/>
    </source>
</evidence>
<gene>
    <name evidence="2" type="ORF">Cba03nite_05690</name>
</gene>
<dbReference type="PROSITE" id="PS51257">
    <property type="entry name" value="PROKAR_LIPOPROTEIN"/>
    <property type="match status" value="1"/>
</dbReference>
<dbReference type="Proteomes" id="UP000601223">
    <property type="component" value="Unassembled WGS sequence"/>
</dbReference>
<dbReference type="EMBL" id="BONF01000005">
    <property type="protein sequence ID" value="GIF79220.1"/>
    <property type="molecule type" value="Genomic_DNA"/>
</dbReference>
<keyword evidence="1" id="KW-0732">Signal</keyword>
<comment type="caution">
    <text evidence="2">The sequence shown here is derived from an EMBL/GenBank/DDBJ whole genome shotgun (WGS) entry which is preliminary data.</text>
</comment>
<name>A0A8J3NIC4_9ACTN</name>
<reference evidence="2 3" key="1">
    <citation type="submission" date="2021-01" db="EMBL/GenBank/DDBJ databases">
        <title>Whole genome shotgun sequence of Catellatospora bangladeshensis NBRC 107357.</title>
        <authorList>
            <person name="Komaki H."/>
            <person name="Tamura T."/>
        </authorList>
    </citation>
    <scope>NUCLEOTIDE SEQUENCE [LARGE SCALE GENOMIC DNA]</scope>
    <source>
        <strain evidence="2 3">NBRC 107357</strain>
    </source>
</reference>